<evidence type="ECO:0000313" key="2">
    <source>
        <dbReference type="Proteomes" id="UP000494165"/>
    </source>
</evidence>
<organism evidence="1 2">
    <name type="scientific">Cloeon dipterum</name>
    <dbReference type="NCBI Taxonomy" id="197152"/>
    <lineage>
        <taxon>Eukaryota</taxon>
        <taxon>Metazoa</taxon>
        <taxon>Ecdysozoa</taxon>
        <taxon>Arthropoda</taxon>
        <taxon>Hexapoda</taxon>
        <taxon>Insecta</taxon>
        <taxon>Pterygota</taxon>
        <taxon>Palaeoptera</taxon>
        <taxon>Ephemeroptera</taxon>
        <taxon>Pisciforma</taxon>
        <taxon>Baetidae</taxon>
        <taxon>Cloeon</taxon>
    </lineage>
</organism>
<reference evidence="1 2" key="1">
    <citation type="submission" date="2020-04" db="EMBL/GenBank/DDBJ databases">
        <authorList>
            <person name="Alioto T."/>
            <person name="Alioto T."/>
            <person name="Gomez Garrido J."/>
        </authorList>
    </citation>
    <scope>NUCLEOTIDE SEQUENCE [LARGE SCALE GENOMIC DNA]</scope>
</reference>
<sequence>MSKNLFGLTIDVIANNIKHFSAHHEKISQLSKLEKYFIVRRILRLNKRESEKGDDEFDLILNVLPLFLPATPVKNFGIHLENLMTFCPDTASATNSHLTEALQVIATHAPYVSGLTLSARKNLMMDKGYYVLNHSISLDLRELENLEVLQIVDYLIRFRDLAAISKKLKKLTFLEVKIFFDATLYPYKPIRTSNLMINLVRNLDKLKLTANSLIANPHLEIVQSYANDRWRSIYHIIIKPSQNPFSLKHLSVRPRMPRMANGDLNRFFPNVTHLKVVWFDERDLAERYLPNLLHFSNILSLVLFDCPSVQVLDRFLEQYGSNLRNLAIKNFNYNLHCRFGTIFNVCPNLERLALSGVDMLDDSTPLEHFANISMLDWTPKSGRYSILSNILAAPNLEIVDLGSVNFDLEDLKNVATLIAQQKILQNLELFLQNRNPFLDGEEASSSFIQAFQDVVQNAFSYLPKLFEP</sequence>
<dbReference type="Proteomes" id="UP000494165">
    <property type="component" value="Unassembled WGS sequence"/>
</dbReference>
<evidence type="ECO:0000313" key="1">
    <source>
        <dbReference type="EMBL" id="CAB3385485.1"/>
    </source>
</evidence>
<proteinExistence type="predicted"/>
<dbReference type="SUPFAM" id="SSF52047">
    <property type="entry name" value="RNI-like"/>
    <property type="match status" value="1"/>
</dbReference>
<protein>
    <submittedName>
        <fullName evidence="1">Uncharacterized protein</fullName>
    </submittedName>
</protein>
<dbReference type="OrthoDB" id="2344483at2759"/>
<comment type="caution">
    <text evidence="1">The sequence shown here is derived from an EMBL/GenBank/DDBJ whole genome shotgun (WGS) entry which is preliminary data.</text>
</comment>
<dbReference type="AlphaFoldDB" id="A0A8S1DZP6"/>
<accession>A0A8S1DZP6</accession>
<name>A0A8S1DZP6_9INSE</name>
<gene>
    <name evidence="1" type="ORF">CLODIP_2_CD01968</name>
</gene>
<dbReference type="InterPro" id="IPR032675">
    <property type="entry name" value="LRR_dom_sf"/>
</dbReference>
<dbReference type="EMBL" id="CADEPI010000416">
    <property type="protein sequence ID" value="CAB3385485.1"/>
    <property type="molecule type" value="Genomic_DNA"/>
</dbReference>
<dbReference type="Gene3D" id="3.80.10.10">
    <property type="entry name" value="Ribonuclease Inhibitor"/>
    <property type="match status" value="1"/>
</dbReference>
<keyword evidence="2" id="KW-1185">Reference proteome</keyword>